<evidence type="ECO:0000256" key="1">
    <source>
        <dbReference type="SAM" id="SignalP"/>
    </source>
</evidence>
<dbReference type="RefSeq" id="WP_182294531.1">
    <property type="nucleotide sequence ID" value="NZ_CP059851.1"/>
</dbReference>
<keyword evidence="1" id="KW-0732">Signal</keyword>
<reference evidence="2 3" key="1">
    <citation type="submission" date="2020-07" db="EMBL/GenBank/DDBJ databases">
        <title>Complete genome sequence for Sandaracinobacter sp. M6.</title>
        <authorList>
            <person name="Tang Y."/>
            <person name="Liu Q."/>
            <person name="Guo Z."/>
            <person name="Lei P."/>
            <person name="Huang B."/>
        </authorList>
    </citation>
    <scope>NUCLEOTIDE SEQUENCE [LARGE SCALE GENOMIC DNA]</scope>
    <source>
        <strain evidence="2 3">M6</strain>
    </source>
</reference>
<feature type="signal peptide" evidence="1">
    <location>
        <begin position="1"/>
        <end position="24"/>
    </location>
</feature>
<sequence>MTSVKTHAATAAIAATLIALPAAASSPAAWQAFQRKTATACIAAVTRAAAPKGAKPTATVSPTGTERFGVAIVTFKRGTATERHLCLMDKQTGATDIDPTPLADFITPPRK</sequence>
<gene>
    <name evidence="2" type="ORF">H3309_09670</name>
</gene>
<dbReference type="KEGG" id="sand:H3309_09670"/>
<evidence type="ECO:0000313" key="2">
    <source>
        <dbReference type="EMBL" id="QMW21685.1"/>
    </source>
</evidence>
<accession>A0A7G5IE93</accession>
<proteinExistence type="predicted"/>
<dbReference type="AlphaFoldDB" id="A0A7G5IE93"/>
<organism evidence="2 3">
    <name type="scientific">Sandaracinobacteroides saxicola</name>
    <dbReference type="NCBI Taxonomy" id="2759707"/>
    <lineage>
        <taxon>Bacteria</taxon>
        <taxon>Pseudomonadati</taxon>
        <taxon>Pseudomonadota</taxon>
        <taxon>Alphaproteobacteria</taxon>
        <taxon>Sphingomonadales</taxon>
        <taxon>Sphingosinicellaceae</taxon>
        <taxon>Sandaracinobacteroides</taxon>
    </lineage>
</organism>
<protein>
    <submittedName>
        <fullName evidence="2">Uncharacterized protein</fullName>
    </submittedName>
</protein>
<dbReference type="Proteomes" id="UP000515292">
    <property type="component" value="Chromosome"/>
</dbReference>
<evidence type="ECO:0000313" key="3">
    <source>
        <dbReference type="Proteomes" id="UP000515292"/>
    </source>
</evidence>
<dbReference type="EMBL" id="CP059851">
    <property type="protein sequence ID" value="QMW21685.1"/>
    <property type="molecule type" value="Genomic_DNA"/>
</dbReference>
<keyword evidence="3" id="KW-1185">Reference proteome</keyword>
<name>A0A7G5IE93_9SPHN</name>
<feature type="chain" id="PRO_5028838893" evidence="1">
    <location>
        <begin position="25"/>
        <end position="111"/>
    </location>
</feature>